<dbReference type="PROSITE" id="PS50082">
    <property type="entry name" value="WD_REPEATS_2"/>
    <property type="match status" value="2"/>
</dbReference>
<dbReference type="AlphaFoldDB" id="A0AAV8HHK9"/>
<dbReference type="InterPro" id="IPR044622">
    <property type="entry name" value="PCN"/>
</dbReference>
<evidence type="ECO:0000313" key="3">
    <source>
        <dbReference type="EMBL" id="KAJ4817363.1"/>
    </source>
</evidence>
<dbReference type="EMBL" id="JAMFTS010000001">
    <property type="protein sequence ID" value="KAJ4817363.1"/>
    <property type="molecule type" value="Genomic_DNA"/>
</dbReference>
<name>A0AAV8HHK9_9POAL</name>
<dbReference type="SUPFAM" id="SSF50978">
    <property type="entry name" value="WD40 repeat-like"/>
    <property type="match status" value="2"/>
</dbReference>
<comment type="caution">
    <text evidence="3">The sequence shown here is derived from an EMBL/GenBank/DDBJ whole genome shotgun (WGS) entry which is preliminary data.</text>
</comment>
<accession>A0AAV8HHK9</accession>
<feature type="repeat" description="WD" evidence="1">
    <location>
        <begin position="308"/>
        <end position="349"/>
    </location>
</feature>
<protein>
    <submittedName>
        <fullName evidence="3">U3 small nucleolar RNA-associated protein 4</fullName>
    </submittedName>
</protein>
<dbReference type="Proteomes" id="UP001140206">
    <property type="component" value="Chromosome 1"/>
</dbReference>
<proteinExistence type="predicted"/>
<dbReference type="PROSITE" id="PS50294">
    <property type="entry name" value="WD_REPEATS_REGION"/>
    <property type="match status" value="1"/>
</dbReference>
<sequence length="833" mass="92774">MEKLQMRRCSSVEWKPSPVLALTSSFDGSQVAAVRQDGMLEIWLVAPGSVGWHCQLTIQGDPVARVSSVVWCRPTSEKERFGRLLSSSLDGSVLEWDISSLTQHKILDCVAGSIFQMALEPNQNSVSSNSRQFANGHVSTQSDVHSESESSNIDNDDDSDDETCSTYVGATYQRLAMACGDGSVRLYNVPDSDALNYLRSFPRVSGKMLSVTWSNDAKFIFSGSSDGLIRCWDVRSFHEKYRITAGLGGVGSGPELCIWSLLSLRYPQPPSLPKENRNLVRCGTLVSGDSTGSIQFWDAHHGTLVQAHRHHKGDVLALATDPNHKRVFSAGSDGQVILYKLSKEDTSAEETSKWAYVKYIRAHTHDIRALTMAVPICREDASIDEGKAAKIRKKDKPIEYSYHKWSHLGVPMLISAGDDAKLFAYSAMEFTNFAPHDICPAPQRPLVNLANQSASDGTGSIMLIEQSTRLDVKLRENVSGHAKRTPNQLTHLVQLKSEGSRRIICSAISGDGTYIAYSHDLRPRLFELRCQSKGGHNNKGIWSLKKLELPKGLPSACCMVFSVDSLNLIIGGRDRKIYVVDVRKSEIIGTFDLQRKAIDMDSTVSESPATKMFTSYDGQWLAATNCFGDVYVFNLETQRQHWYVHRLNEAAVTAGGFVPGNSNVLVVTTSGNEVYVLDVEAKQMGEWSRRHTRHLPRSFREFPGEVIGLAFPPCLSYAHSVIVYSSRAMCFIDFSVPVVPDKDEITNLELSLDKFGTTKPGKVKLERKRRRNNLNIDEGSRQCKKNFDFCAFEHPVLFVSHLPEGSLFILEKRWMDVVKTCEALPVDRHVYGT</sequence>
<evidence type="ECO:0000313" key="4">
    <source>
        <dbReference type="Proteomes" id="UP001140206"/>
    </source>
</evidence>
<organism evidence="3 4">
    <name type="scientific">Rhynchospora pubera</name>
    <dbReference type="NCBI Taxonomy" id="906938"/>
    <lineage>
        <taxon>Eukaryota</taxon>
        <taxon>Viridiplantae</taxon>
        <taxon>Streptophyta</taxon>
        <taxon>Embryophyta</taxon>
        <taxon>Tracheophyta</taxon>
        <taxon>Spermatophyta</taxon>
        <taxon>Magnoliopsida</taxon>
        <taxon>Liliopsida</taxon>
        <taxon>Poales</taxon>
        <taxon>Cyperaceae</taxon>
        <taxon>Cyperoideae</taxon>
        <taxon>Rhynchosporeae</taxon>
        <taxon>Rhynchospora</taxon>
    </lineage>
</organism>
<dbReference type="InterPro" id="IPR036322">
    <property type="entry name" value="WD40_repeat_dom_sf"/>
</dbReference>
<dbReference type="PANTHER" id="PTHR45086">
    <property type="entry name" value="WD REPEAT-CONTAINING PROTEIN PCN"/>
    <property type="match status" value="1"/>
</dbReference>
<dbReference type="InterPro" id="IPR015943">
    <property type="entry name" value="WD40/YVTN_repeat-like_dom_sf"/>
</dbReference>
<dbReference type="GO" id="GO:0035266">
    <property type="term" value="P:meristem growth"/>
    <property type="evidence" value="ECO:0007669"/>
    <property type="project" value="InterPro"/>
</dbReference>
<gene>
    <name evidence="3" type="ORF">LUZ62_029929</name>
</gene>
<evidence type="ECO:0000256" key="1">
    <source>
        <dbReference type="PROSITE-ProRule" id="PRU00221"/>
    </source>
</evidence>
<feature type="repeat" description="WD" evidence="1">
    <location>
        <begin position="201"/>
        <end position="236"/>
    </location>
</feature>
<dbReference type="SMART" id="SM00320">
    <property type="entry name" value="WD40"/>
    <property type="match status" value="7"/>
</dbReference>
<dbReference type="Pfam" id="PF00400">
    <property type="entry name" value="WD40"/>
    <property type="match status" value="2"/>
</dbReference>
<keyword evidence="4" id="KW-1185">Reference proteome</keyword>
<reference evidence="3" key="1">
    <citation type="submission" date="2022-08" db="EMBL/GenBank/DDBJ databases">
        <authorList>
            <person name="Marques A."/>
        </authorList>
    </citation>
    <scope>NUCLEOTIDE SEQUENCE</scope>
    <source>
        <strain evidence="3">RhyPub2mFocal</strain>
        <tissue evidence="3">Leaves</tissue>
    </source>
</reference>
<dbReference type="InterPro" id="IPR001680">
    <property type="entry name" value="WD40_rpt"/>
</dbReference>
<feature type="region of interest" description="Disordered" evidence="2">
    <location>
        <begin position="137"/>
        <end position="162"/>
    </location>
</feature>
<dbReference type="PANTHER" id="PTHR45086:SF1">
    <property type="entry name" value="WD REPEAT-CONTAINING PROTEIN PCN"/>
    <property type="match status" value="1"/>
</dbReference>
<dbReference type="GO" id="GO:0010073">
    <property type="term" value="P:meristem maintenance"/>
    <property type="evidence" value="ECO:0007669"/>
    <property type="project" value="InterPro"/>
</dbReference>
<evidence type="ECO:0000256" key="2">
    <source>
        <dbReference type="SAM" id="MobiDB-lite"/>
    </source>
</evidence>
<keyword evidence="1" id="KW-0853">WD repeat</keyword>
<dbReference type="Gene3D" id="2.130.10.10">
    <property type="entry name" value="YVTN repeat-like/Quinoprotein amine dehydrogenase"/>
    <property type="match status" value="4"/>
</dbReference>